<dbReference type="STRING" id="1619308.B5808_12900"/>
<dbReference type="GO" id="GO:0003989">
    <property type="term" value="F:acetyl-CoA carboxylase activity"/>
    <property type="evidence" value="ECO:0007669"/>
    <property type="project" value="InterPro"/>
</dbReference>
<dbReference type="Proteomes" id="UP000192775">
    <property type="component" value="Chromosome"/>
</dbReference>
<dbReference type="KEGG" id="cphy:B5808_12900"/>
<protein>
    <submittedName>
        <fullName evidence="1">Uncharacterized protein</fullName>
    </submittedName>
</protein>
<evidence type="ECO:0000313" key="2">
    <source>
        <dbReference type="Proteomes" id="UP000192775"/>
    </source>
</evidence>
<dbReference type="AlphaFoldDB" id="A0A1X9LLM8"/>
<dbReference type="Pfam" id="PF13822">
    <property type="entry name" value="ACC_epsilon"/>
    <property type="match status" value="1"/>
</dbReference>
<sequence length="82" mass="8527">MTDSTAQHPQSGTDSGIRVLTAGVTAEEVAAVTVVVEAAVAAELESIHDEPAIAPSAWSHSQRALRQPLQPGRHGWRSFGGA</sequence>
<name>A0A1X9LLM8_9MICO</name>
<accession>A0A1X9LLM8</accession>
<evidence type="ECO:0000313" key="1">
    <source>
        <dbReference type="EMBL" id="ARJ06017.1"/>
    </source>
</evidence>
<gene>
    <name evidence="1" type="ORF">B5808_12900</name>
</gene>
<dbReference type="EMBL" id="CP020715">
    <property type="protein sequence ID" value="ARJ06017.1"/>
    <property type="molecule type" value="Genomic_DNA"/>
</dbReference>
<dbReference type="RefSeq" id="WP_085020155.1">
    <property type="nucleotide sequence ID" value="NZ_BMHD01000001.1"/>
</dbReference>
<dbReference type="GO" id="GO:0004658">
    <property type="term" value="F:propionyl-CoA carboxylase activity"/>
    <property type="evidence" value="ECO:0007669"/>
    <property type="project" value="InterPro"/>
</dbReference>
<dbReference type="InterPro" id="IPR032716">
    <property type="entry name" value="ACC_epsilon"/>
</dbReference>
<reference evidence="1 2" key="1">
    <citation type="submission" date="2017-04" db="EMBL/GenBank/DDBJ databases">
        <authorList>
            <person name="Afonso C.L."/>
            <person name="Miller P.J."/>
            <person name="Scott M.A."/>
            <person name="Spackman E."/>
            <person name="Goraichik I."/>
            <person name="Dimitrov K.M."/>
            <person name="Suarez D.L."/>
            <person name="Swayne D.E."/>
        </authorList>
    </citation>
    <scope>NUCLEOTIDE SEQUENCE [LARGE SCALE GENOMIC DNA]</scope>
    <source>
        <strain evidence="2">XA(T)</strain>
    </source>
</reference>
<organism evidence="1 2">
    <name type="scientific">Cnuibacter physcomitrellae</name>
    <dbReference type="NCBI Taxonomy" id="1619308"/>
    <lineage>
        <taxon>Bacteria</taxon>
        <taxon>Bacillati</taxon>
        <taxon>Actinomycetota</taxon>
        <taxon>Actinomycetes</taxon>
        <taxon>Micrococcales</taxon>
        <taxon>Microbacteriaceae</taxon>
        <taxon>Cnuibacter</taxon>
    </lineage>
</organism>
<keyword evidence="2" id="KW-1185">Reference proteome</keyword>
<proteinExistence type="predicted"/>